<sequence length="88" mass="9694">MDFLIELLILSLFAAVVGWSQAVSPGLQSLRQGSSLTVEEESDFLVSPNGISPLDFKLVRFRFWVKFYPLPLLNVEDKVPPSAVDAAA</sequence>
<dbReference type="EMBL" id="VIEB01000341">
    <property type="protein sequence ID" value="TQD94484.1"/>
    <property type="molecule type" value="Genomic_DNA"/>
</dbReference>
<keyword evidence="3" id="KW-1185">Reference proteome</keyword>
<feature type="chain" id="PRO_5021871593" evidence="1">
    <location>
        <begin position="23"/>
        <end position="88"/>
    </location>
</feature>
<accession>A0A540M6V7</accession>
<comment type="caution">
    <text evidence="2">The sequence shown here is derived from an EMBL/GenBank/DDBJ whole genome shotgun (WGS) entry which is preliminary data.</text>
</comment>
<evidence type="ECO:0000313" key="2">
    <source>
        <dbReference type="EMBL" id="TQD94484.1"/>
    </source>
</evidence>
<dbReference type="AlphaFoldDB" id="A0A540M6V7"/>
<protein>
    <submittedName>
        <fullName evidence="2">Uncharacterized protein</fullName>
    </submittedName>
</protein>
<evidence type="ECO:0000256" key="1">
    <source>
        <dbReference type="SAM" id="SignalP"/>
    </source>
</evidence>
<gene>
    <name evidence="2" type="ORF">C1H46_019905</name>
</gene>
<name>A0A540M6V7_MALBA</name>
<evidence type="ECO:0000313" key="3">
    <source>
        <dbReference type="Proteomes" id="UP000315295"/>
    </source>
</evidence>
<dbReference type="Proteomes" id="UP000315295">
    <property type="component" value="Unassembled WGS sequence"/>
</dbReference>
<proteinExistence type="predicted"/>
<organism evidence="2 3">
    <name type="scientific">Malus baccata</name>
    <name type="common">Siberian crab apple</name>
    <name type="synonym">Pyrus baccata</name>
    <dbReference type="NCBI Taxonomy" id="106549"/>
    <lineage>
        <taxon>Eukaryota</taxon>
        <taxon>Viridiplantae</taxon>
        <taxon>Streptophyta</taxon>
        <taxon>Embryophyta</taxon>
        <taxon>Tracheophyta</taxon>
        <taxon>Spermatophyta</taxon>
        <taxon>Magnoliopsida</taxon>
        <taxon>eudicotyledons</taxon>
        <taxon>Gunneridae</taxon>
        <taxon>Pentapetalae</taxon>
        <taxon>rosids</taxon>
        <taxon>fabids</taxon>
        <taxon>Rosales</taxon>
        <taxon>Rosaceae</taxon>
        <taxon>Amygdaloideae</taxon>
        <taxon>Maleae</taxon>
        <taxon>Malus</taxon>
    </lineage>
</organism>
<reference evidence="2 3" key="1">
    <citation type="journal article" date="2019" name="G3 (Bethesda)">
        <title>Sequencing of a Wild Apple (Malus baccata) Genome Unravels the Differences Between Cultivated and Wild Apple Species Regarding Disease Resistance and Cold Tolerance.</title>
        <authorList>
            <person name="Chen X."/>
        </authorList>
    </citation>
    <scope>NUCLEOTIDE SEQUENCE [LARGE SCALE GENOMIC DNA]</scope>
    <source>
        <strain evidence="3">cv. Shandingzi</strain>
        <tissue evidence="2">Leaves</tissue>
    </source>
</reference>
<keyword evidence="1" id="KW-0732">Signal</keyword>
<feature type="signal peptide" evidence="1">
    <location>
        <begin position="1"/>
        <end position="22"/>
    </location>
</feature>